<accession>A0ACC1KVS7</accession>
<dbReference type="EMBL" id="JANBUN010001991">
    <property type="protein sequence ID" value="KAJ2796024.1"/>
    <property type="molecule type" value="Genomic_DNA"/>
</dbReference>
<sequence>MHAKDTPPAGSAADGGSPFMDLPQREGRRVPVIGVCAMDGKARSKPMASVLERLRATGRYEVVFFGEKTILDEAVEAWPACDFLIAFFSRGFPLAKAAEYARLRRPFSVNSLERQFLLLDRRMVLATLAHAGVPTPRHVVASRDGGPAIDPAARHVVHPDVAAVLAADAAHSGEVAEVDEDTLRIGGQTIRKPFVEKPCDAEDHNIYIYYSRAQGGGVRRLFRKVGNRSSEFVPGPAHVRTEGSFVYEEFIAVDGAVDVKVYTVGHTYAHAETRKSPVVDGHVRRNIDGKEMRFSTELTAAERDYAGRVSEAFGQRVCGFDILRADGRSMVMDVNGWSFVKGSEEYYDEAARVLDARFQEALRNRWLARFVDPDAVGRATYESRWVLKAVLDVCRHADRTPKQKIKCVLRSAPIVGLLAAGGGEAMLRSAADLDRVLAALDEACDSPHTDDSAAALGQLRDVLQRKRAQTGTKVQVKPADGGAALLVLKWGGECTHAGLVQAQDLGHRMRTDLLLINRSLINDVRFFSSAECRVQSTVAAYAEAFLDAGAPAPPVAVRPDMLDAISPAAKRGMDAAKQRLRALFNHDGPLAANPHCTPELRPPPEIGHPRAFLRGICDLTARLVARMDRNFAALGPAGLARLQPDWCCNENADLFRERWTKILGDFCTTDRATGATVYDPARVGDLYDSLKYDALHNRRFLERIFMPTDEL</sequence>
<proteinExistence type="predicted"/>
<feature type="non-terminal residue" evidence="1">
    <location>
        <position position="711"/>
    </location>
</feature>
<gene>
    <name evidence="1" type="primary">VIP1_2</name>
    <name evidence="1" type="ORF">H4R21_004874</name>
</gene>
<organism evidence="1 2">
    <name type="scientific">Coemansia helicoidea</name>
    <dbReference type="NCBI Taxonomy" id="1286919"/>
    <lineage>
        <taxon>Eukaryota</taxon>
        <taxon>Fungi</taxon>
        <taxon>Fungi incertae sedis</taxon>
        <taxon>Zoopagomycota</taxon>
        <taxon>Kickxellomycotina</taxon>
        <taxon>Kickxellomycetes</taxon>
        <taxon>Kickxellales</taxon>
        <taxon>Kickxellaceae</taxon>
        <taxon>Coemansia</taxon>
    </lineage>
</organism>
<reference evidence="1" key="1">
    <citation type="submission" date="2022-07" db="EMBL/GenBank/DDBJ databases">
        <title>Phylogenomic reconstructions and comparative analyses of Kickxellomycotina fungi.</title>
        <authorList>
            <person name="Reynolds N.K."/>
            <person name="Stajich J.E."/>
            <person name="Barry K."/>
            <person name="Grigoriev I.V."/>
            <person name="Crous P."/>
            <person name="Smith M.E."/>
        </authorList>
    </citation>
    <scope>NUCLEOTIDE SEQUENCE</scope>
    <source>
        <strain evidence="1">BCRC 34780</strain>
    </source>
</reference>
<keyword evidence="1" id="KW-0808">Transferase</keyword>
<name>A0ACC1KVS7_9FUNG</name>
<evidence type="ECO:0000313" key="1">
    <source>
        <dbReference type="EMBL" id="KAJ2796024.1"/>
    </source>
</evidence>
<keyword evidence="1" id="KW-0418">Kinase</keyword>
<keyword evidence="2" id="KW-1185">Reference proteome</keyword>
<dbReference type="Proteomes" id="UP001140087">
    <property type="component" value="Unassembled WGS sequence"/>
</dbReference>
<evidence type="ECO:0000313" key="2">
    <source>
        <dbReference type="Proteomes" id="UP001140087"/>
    </source>
</evidence>
<protein>
    <submittedName>
        <fullName evidence="1">Inositol hexakisphosphate and diphosphoinositol-pentakisphosphate kinase</fullName>
    </submittedName>
</protein>
<comment type="caution">
    <text evidence="1">The sequence shown here is derived from an EMBL/GenBank/DDBJ whole genome shotgun (WGS) entry which is preliminary data.</text>
</comment>